<dbReference type="InterPro" id="IPR036322">
    <property type="entry name" value="WD40_repeat_dom_sf"/>
</dbReference>
<evidence type="ECO:0000256" key="3">
    <source>
        <dbReference type="PROSITE-ProRule" id="PRU00221"/>
    </source>
</evidence>
<feature type="repeat" description="WD" evidence="3">
    <location>
        <begin position="13"/>
        <end position="48"/>
    </location>
</feature>
<dbReference type="InterPro" id="IPR019775">
    <property type="entry name" value="WD40_repeat_CS"/>
</dbReference>
<proteinExistence type="predicted"/>
<dbReference type="Proteomes" id="UP000313359">
    <property type="component" value="Unassembled WGS sequence"/>
</dbReference>
<gene>
    <name evidence="4" type="ORF">L227DRAFT_501997</name>
</gene>
<dbReference type="STRING" id="1328759.A0A5C2S9D0"/>
<evidence type="ECO:0000256" key="1">
    <source>
        <dbReference type="ARBA" id="ARBA00022574"/>
    </source>
</evidence>
<sequence length="301" mass="32912">MSDIPYTQTAHLTDGHSKGVTALAFNSDGSLLATAGLDGTLCIWNTSTWTLSDVYYAKNPIVSVAWYTANALICGLEDGVMSSVKITHVSGHWAHLYPVEWLAVRDNLVASGAHRELSVWEWDTNGLAGLVHLVKGFSLPGSDGKTGESEDDSEVLITGVFWAPTMLVVAYLHHGIRLFDTEDWKNVANIDTQCMIVSSSLSPNGAYMAISDPARGFTIYDLDAAKAIRTFEHDIGGSERAVPVLFVHGGHAILSGSMVGRVNIWYINASFKLPYLPMPSEYIFTSVVVCIVKRLQMNRRF</sequence>
<reference evidence="4" key="1">
    <citation type="journal article" date="2018" name="Genome Biol. Evol.">
        <title>Genomics and development of Lentinus tigrinus, a white-rot wood-decaying mushroom with dimorphic fruiting bodies.</title>
        <authorList>
            <person name="Wu B."/>
            <person name="Xu Z."/>
            <person name="Knudson A."/>
            <person name="Carlson A."/>
            <person name="Chen N."/>
            <person name="Kovaka S."/>
            <person name="LaButti K."/>
            <person name="Lipzen A."/>
            <person name="Pennachio C."/>
            <person name="Riley R."/>
            <person name="Schakwitz W."/>
            <person name="Umezawa K."/>
            <person name="Ohm R.A."/>
            <person name="Grigoriev I.V."/>
            <person name="Nagy L.G."/>
            <person name="Gibbons J."/>
            <person name="Hibbett D."/>
        </authorList>
    </citation>
    <scope>NUCLEOTIDE SEQUENCE [LARGE SCALE GENOMIC DNA]</scope>
    <source>
        <strain evidence="4">ALCF2SS1-6</strain>
    </source>
</reference>
<dbReference type="PROSITE" id="PS50082">
    <property type="entry name" value="WD_REPEATS_2"/>
    <property type="match status" value="1"/>
</dbReference>
<dbReference type="Gene3D" id="2.130.10.10">
    <property type="entry name" value="YVTN repeat-like/Quinoprotein amine dehydrogenase"/>
    <property type="match status" value="2"/>
</dbReference>
<dbReference type="OrthoDB" id="2752513at2759"/>
<dbReference type="PROSITE" id="PS00678">
    <property type="entry name" value="WD_REPEATS_1"/>
    <property type="match status" value="1"/>
</dbReference>
<dbReference type="PROSITE" id="PS50294">
    <property type="entry name" value="WD_REPEATS_REGION"/>
    <property type="match status" value="1"/>
</dbReference>
<protein>
    <submittedName>
        <fullName evidence="4">WD40 repeat-like protein</fullName>
    </submittedName>
</protein>
<keyword evidence="5" id="KW-1185">Reference proteome</keyword>
<organism evidence="4 5">
    <name type="scientific">Lentinus tigrinus ALCF2SS1-6</name>
    <dbReference type="NCBI Taxonomy" id="1328759"/>
    <lineage>
        <taxon>Eukaryota</taxon>
        <taxon>Fungi</taxon>
        <taxon>Dikarya</taxon>
        <taxon>Basidiomycota</taxon>
        <taxon>Agaricomycotina</taxon>
        <taxon>Agaricomycetes</taxon>
        <taxon>Polyporales</taxon>
        <taxon>Polyporaceae</taxon>
        <taxon>Lentinus</taxon>
    </lineage>
</organism>
<dbReference type="InterPro" id="IPR001680">
    <property type="entry name" value="WD40_rpt"/>
</dbReference>
<evidence type="ECO:0000313" key="4">
    <source>
        <dbReference type="EMBL" id="RPD60320.1"/>
    </source>
</evidence>
<dbReference type="InterPro" id="IPR050505">
    <property type="entry name" value="WDR55/POC1"/>
</dbReference>
<dbReference type="SMART" id="SM00320">
    <property type="entry name" value="WD40"/>
    <property type="match status" value="2"/>
</dbReference>
<dbReference type="PANTHER" id="PTHR44019">
    <property type="entry name" value="WD REPEAT-CONTAINING PROTEIN 55"/>
    <property type="match status" value="1"/>
</dbReference>
<name>A0A5C2S9D0_9APHY</name>
<dbReference type="EMBL" id="ML122266">
    <property type="protein sequence ID" value="RPD60320.1"/>
    <property type="molecule type" value="Genomic_DNA"/>
</dbReference>
<dbReference type="InterPro" id="IPR015943">
    <property type="entry name" value="WD40/YVTN_repeat-like_dom_sf"/>
</dbReference>
<keyword evidence="1 3" id="KW-0853">WD repeat</keyword>
<keyword evidence="2" id="KW-0677">Repeat</keyword>
<dbReference type="AlphaFoldDB" id="A0A5C2S9D0"/>
<evidence type="ECO:0000256" key="2">
    <source>
        <dbReference type="ARBA" id="ARBA00022737"/>
    </source>
</evidence>
<evidence type="ECO:0000313" key="5">
    <source>
        <dbReference type="Proteomes" id="UP000313359"/>
    </source>
</evidence>
<dbReference type="Pfam" id="PF00400">
    <property type="entry name" value="WD40"/>
    <property type="match status" value="1"/>
</dbReference>
<dbReference type="SUPFAM" id="SSF50978">
    <property type="entry name" value="WD40 repeat-like"/>
    <property type="match status" value="1"/>
</dbReference>
<dbReference type="PANTHER" id="PTHR44019:SF8">
    <property type="entry name" value="POC1 CENTRIOLAR PROTEIN HOMOLOG"/>
    <property type="match status" value="1"/>
</dbReference>
<accession>A0A5C2S9D0</accession>